<keyword evidence="2" id="KW-0808">Transferase</keyword>
<dbReference type="Pfam" id="PF17042">
    <property type="entry name" value="NBD_C"/>
    <property type="match status" value="1"/>
</dbReference>
<reference evidence="9 10" key="1">
    <citation type="submission" date="2024-03" db="EMBL/GenBank/DDBJ databases">
        <title>Human intestinal bacterial collection.</title>
        <authorList>
            <person name="Pauvert C."/>
            <person name="Hitch T.C.A."/>
            <person name="Clavel T."/>
        </authorList>
    </citation>
    <scope>NUCLEOTIDE SEQUENCE [LARGE SCALE GENOMIC DNA]</scope>
    <source>
        <strain evidence="9 10">CLA-JM-H11</strain>
    </source>
</reference>
<evidence type="ECO:0000256" key="6">
    <source>
        <dbReference type="ARBA" id="ARBA00023277"/>
    </source>
</evidence>
<evidence type="ECO:0000256" key="2">
    <source>
        <dbReference type="ARBA" id="ARBA00022679"/>
    </source>
</evidence>
<evidence type="ECO:0000256" key="5">
    <source>
        <dbReference type="ARBA" id="ARBA00022840"/>
    </source>
</evidence>
<keyword evidence="10" id="KW-1185">Reference proteome</keyword>
<dbReference type="SUPFAM" id="SSF142764">
    <property type="entry name" value="YgbK-like"/>
    <property type="match status" value="1"/>
</dbReference>
<evidence type="ECO:0000256" key="4">
    <source>
        <dbReference type="ARBA" id="ARBA00022777"/>
    </source>
</evidence>
<comment type="caution">
    <text evidence="9">The sequence shown here is derived from an EMBL/GenBank/DDBJ whole genome shotgun (WGS) entry which is preliminary data.</text>
</comment>
<keyword evidence="6" id="KW-0119">Carbohydrate metabolism</keyword>
<feature type="domain" description="Four-carbon acid sugar kinase nucleotide binding" evidence="8">
    <location>
        <begin position="247"/>
        <end position="413"/>
    </location>
</feature>
<dbReference type="InterPro" id="IPR037051">
    <property type="entry name" value="4-carb_acid_sugar_kinase_N_sf"/>
</dbReference>
<protein>
    <submittedName>
        <fullName evidence="9">Four-carbon acid sugar kinase family protein</fullName>
    </submittedName>
</protein>
<evidence type="ECO:0000259" key="8">
    <source>
        <dbReference type="Pfam" id="PF17042"/>
    </source>
</evidence>
<evidence type="ECO:0000313" key="10">
    <source>
        <dbReference type="Proteomes" id="UP001477672"/>
    </source>
</evidence>
<evidence type="ECO:0000313" key="9">
    <source>
        <dbReference type="EMBL" id="MEQ2520783.1"/>
    </source>
</evidence>
<dbReference type="EMBL" id="JBBMFA010000096">
    <property type="protein sequence ID" value="MEQ2520783.1"/>
    <property type="molecule type" value="Genomic_DNA"/>
</dbReference>
<keyword evidence="5" id="KW-0067">ATP-binding</keyword>
<accession>A0ABV1GGW2</accession>
<dbReference type="Gene3D" id="3.40.50.10840">
    <property type="entry name" value="Putative sugar-binding, N-terminal domain"/>
    <property type="match status" value="1"/>
</dbReference>
<dbReference type="InterPro" id="IPR042213">
    <property type="entry name" value="NBD_C_sf"/>
</dbReference>
<dbReference type="RefSeq" id="WP_349216329.1">
    <property type="nucleotide sequence ID" value="NZ_JBBMFA010000096.1"/>
</dbReference>
<sequence>MKRVLVAADDITGADDIGLMYYNSGHPSVLYPFPSAQQACFGDCSKLVVDTDSRFVKPDEAYRRVYEVVRRFAGQADQFFSKQCSVFRGNIGAEFDAMLDATGEPFAPVVLGFPDNGRTTLDGIHYVYGVKLEESQFRNDPVNPMRESDLVKILSAQTKRPVCSVSWREYEKSDESLVRILQEKKKQGGYAIFDVRNNRDLERLAAVLENERVICGSSAIAYYLGMREPAEANTEGLETCRAGEKVLCLAGSLTPQTAAQIAFAEATGCPVLTLGTTELFDSARREKEMERLREAYREHRNSEMVVLRTCSEPEQIRRTKELAAERGISAPAAATAVSDALAGLAYALAQEDGVRNIIVCGGDTSASFCRRFQVGGMRVGPQIEPGVSVCTSLERSDLRFVLKSGSFGSETFLEKAKNKLLQGEHNHAV</sequence>
<gene>
    <name evidence="9" type="ORF">WMO24_10130</name>
</gene>
<keyword evidence="4 9" id="KW-0418">Kinase</keyword>
<evidence type="ECO:0000256" key="3">
    <source>
        <dbReference type="ARBA" id="ARBA00022741"/>
    </source>
</evidence>
<comment type="similarity">
    <text evidence="1">Belongs to the four-carbon acid sugar kinase family.</text>
</comment>
<name>A0ABV1GGW2_9FIRM</name>
<feature type="domain" description="Four-carbon acid sugar kinase N-terminal" evidence="7">
    <location>
        <begin position="5"/>
        <end position="224"/>
    </location>
</feature>
<dbReference type="InterPro" id="IPR010737">
    <property type="entry name" value="4-carb_acid_sugar_kinase_N"/>
</dbReference>
<dbReference type="Gene3D" id="3.40.980.20">
    <property type="entry name" value="Four-carbon acid sugar kinase, nucleotide binding domain"/>
    <property type="match status" value="1"/>
</dbReference>
<organism evidence="9 10">
    <name type="scientific">Ruthenibacterium intestinale</name>
    <dbReference type="NCBI Taxonomy" id="3133163"/>
    <lineage>
        <taxon>Bacteria</taxon>
        <taxon>Bacillati</taxon>
        <taxon>Bacillota</taxon>
        <taxon>Clostridia</taxon>
        <taxon>Eubacteriales</taxon>
        <taxon>Oscillospiraceae</taxon>
        <taxon>Ruthenibacterium</taxon>
    </lineage>
</organism>
<dbReference type="Pfam" id="PF07005">
    <property type="entry name" value="SBD_N"/>
    <property type="match status" value="1"/>
</dbReference>
<keyword evidence="3" id="KW-0547">Nucleotide-binding</keyword>
<dbReference type="Proteomes" id="UP001477672">
    <property type="component" value="Unassembled WGS sequence"/>
</dbReference>
<evidence type="ECO:0000256" key="1">
    <source>
        <dbReference type="ARBA" id="ARBA00005715"/>
    </source>
</evidence>
<proteinExistence type="inferred from homology"/>
<dbReference type="InterPro" id="IPR031475">
    <property type="entry name" value="NBD_C"/>
</dbReference>
<dbReference type="GO" id="GO:0016301">
    <property type="term" value="F:kinase activity"/>
    <property type="evidence" value="ECO:0007669"/>
    <property type="project" value="UniProtKB-KW"/>
</dbReference>
<evidence type="ECO:0000259" key="7">
    <source>
        <dbReference type="Pfam" id="PF07005"/>
    </source>
</evidence>